<evidence type="ECO:0000256" key="3">
    <source>
        <dbReference type="ARBA" id="ARBA00022679"/>
    </source>
</evidence>
<evidence type="ECO:0000256" key="8">
    <source>
        <dbReference type="ARBA" id="ARBA00051245"/>
    </source>
</evidence>
<evidence type="ECO:0000256" key="7">
    <source>
        <dbReference type="ARBA" id="ARBA00023137"/>
    </source>
</evidence>
<dbReference type="EC" id="2.7.10.2" evidence="2"/>
<keyword evidence="11" id="KW-1185">Reference proteome</keyword>
<evidence type="ECO:0000313" key="11">
    <source>
        <dbReference type="Proteomes" id="UP000665561"/>
    </source>
</evidence>
<evidence type="ECO:0000256" key="1">
    <source>
        <dbReference type="ARBA" id="ARBA00007316"/>
    </source>
</evidence>
<evidence type="ECO:0000256" key="6">
    <source>
        <dbReference type="ARBA" id="ARBA00022840"/>
    </source>
</evidence>
<accession>A0ABW9XLW4</accession>
<dbReference type="Gene3D" id="3.40.50.300">
    <property type="entry name" value="P-loop containing nucleotide triphosphate hydrolases"/>
    <property type="match status" value="1"/>
</dbReference>
<dbReference type="Pfam" id="PF13614">
    <property type="entry name" value="AAA_31"/>
    <property type="match status" value="1"/>
</dbReference>
<sequence length="219" mass="24131">MALQTAKKPIIMDVNPSSPVSEAYRTLRTNIDLSQDEYKPRVITVTSSQHSEGKTTTAVNMAVAFAQTDKKVLLIDAALRNPSLHYIFKLRNTGGLSSLLQNLHGIHEMVRETHIPNLSVLTSGPTPANPSDILSNKNLELLLTAYKEHFDIIIVDTPPALTVSDAQIIAAKSDGVLLIVQYGKVKKDLIRKVKMSMEHVHAKILGVVINKIDKRYMGS</sequence>
<keyword evidence="7" id="KW-0829">Tyrosine-protein kinase</keyword>
<evidence type="ECO:0000259" key="9">
    <source>
        <dbReference type="Pfam" id="PF13614"/>
    </source>
</evidence>
<dbReference type="InterPro" id="IPR050445">
    <property type="entry name" value="Bact_polysacc_biosynth/exp"/>
</dbReference>
<dbReference type="InterPro" id="IPR025669">
    <property type="entry name" value="AAA_dom"/>
</dbReference>
<feature type="domain" description="AAA" evidence="9">
    <location>
        <begin position="41"/>
        <end position="186"/>
    </location>
</feature>
<dbReference type="PANTHER" id="PTHR32309">
    <property type="entry name" value="TYROSINE-PROTEIN KINASE"/>
    <property type="match status" value="1"/>
</dbReference>
<proteinExistence type="inferred from homology"/>
<dbReference type="PANTHER" id="PTHR32309:SF13">
    <property type="entry name" value="FERRIC ENTEROBACTIN TRANSPORT PROTEIN FEPE"/>
    <property type="match status" value="1"/>
</dbReference>
<dbReference type="SUPFAM" id="SSF52540">
    <property type="entry name" value="P-loop containing nucleoside triphosphate hydrolases"/>
    <property type="match status" value="1"/>
</dbReference>
<dbReference type="NCBIfam" id="TIGR01007">
    <property type="entry name" value="eps_fam"/>
    <property type="match status" value="1"/>
</dbReference>
<comment type="catalytic activity">
    <reaction evidence="8">
        <text>L-tyrosyl-[protein] + ATP = O-phospho-L-tyrosyl-[protein] + ADP + H(+)</text>
        <dbReference type="Rhea" id="RHEA:10596"/>
        <dbReference type="Rhea" id="RHEA-COMP:10136"/>
        <dbReference type="Rhea" id="RHEA-COMP:20101"/>
        <dbReference type="ChEBI" id="CHEBI:15378"/>
        <dbReference type="ChEBI" id="CHEBI:30616"/>
        <dbReference type="ChEBI" id="CHEBI:46858"/>
        <dbReference type="ChEBI" id="CHEBI:61978"/>
        <dbReference type="ChEBI" id="CHEBI:456216"/>
        <dbReference type="EC" id="2.7.10.2"/>
    </reaction>
</comment>
<keyword evidence="5" id="KW-0418">Kinase</keyword>
<dbReference type="RefSeq" id="WP_161742281.1">
    <property type="nucleotide sequence ID" value="NZ_JAAAMV010000003.1"/>
</dbReference>
<dbReference type="GO" id="GO:0004715">
    <property type="term" value="F:non-membrane spanning protein tyrosine kinase activity"/>
    <property type="evidence" value="ECO:0007669"/>
    <property type="project" value="UniProtKB-EC"/>
</dbReference>
<evidence type="ECO:0000256" key="5">
    <source>
        <dbReference type="ARBA" id="ARBA00022777"/>
    </source>
</evidence>
<organism evidence="10 11">
    <name type="scientific">Paenibacillus glycinis</name>
    <dbReference type="NCBI Taxonomy" id="2697035"/>
    <lineage>
        <taxon>Bacteria</taxon>
        <taxon>Bacillati</taxon>
        <taxon>Bacillota</taxon>
        <taxon>Bacilli</taxon>
        <taxon>Bacillales</taxon>
        <taxon>Paenibacillaceae</taxon>
        <taxon>Paenibacillus</taxon>
    </lineage>
</organism>
<dbReference type="InterPro" id="IPR005702">
    <property type="entry name" value="Wzc-like_C"/>
</dbReference>
<comment type="caution">
    <text evidence="10">The sequence shown here is derived from an EMBL/GenBank/DDBJ whole genome shotgun (WGS) entry which is preliminary data.</text>
</comment>
<dbReference type="Proteomes" id="UP000665561">
    <property type="component" value="Unassembled WGS sequence"/>
</dbReference>
<protein>
    <recommendedName>
        <fullName evidence="2">non-specific protein-tyrosine kinase</fullName>
        <ecNumber evidence="2">2.7.10.2</ecNumber>
    </recommendedName>
</protein>
<keyword evidence="6" id="KW-0067">ATP-binding</keyword>
<dbReference type="InterPro" id="IPR027417">
    <property type="entry name" value="P-loop_NTPase"/>
</dbReference>
<gene>
    <name evidence="10" type="ORF">GT019_06995</name>
</gene>
<dbReference type="CDD" id="cd05387">
    <property type="entry name" value="BY-kinase"/>
    <property type="match status" value="1"/>
</dbReference>
<dbReference type="EMBL" id="JAAAMV010000003">
    <property type="protein sequence ID" value="NBD23614.1"/>
    <property type="molecule type" value="Genomic_DNA"/>
</dbReference>
<evidence type="ECO:0000256" key="2">
    <source>
        <dbReference type="ARBA" id="ARBA00011903"/>
    </source>
</evidence>
<keyword evidence="4" id="KW-0547">Nucleotide-binding</keyword>
<evidence type="ECO:0000313" key="10">
    <source>
        <dbReference type="EMBL" id="NBD23614.1"/>
    </source>
</evidence>
<name>A0ABW9XLW4_9BACL</name>
<evidence type="ECO:0000256" key="4">
    <source>
        <dbReference type="ARBA" id="ARBA00022741"/>
    </source>
</evidence>
<reference evidence="10 11" key="1">
    <citation type="submission" date="2020-01" db="EMBL/GenBank/DDBJ databases">
        <title>Paenibacillus soybeanensis sp. nov. isolated from the nodules of soybean (Glycine max(L.) Merr).</title>
        <authorList>
            <person name="Wang H."/>
        </authorList>
    </citation>
    <scope>NUCLEOTIDE SEQUENCE [LARGE SCALE GENOMIC DNA]</scope>
    <source>
        <strain evidence="10 11">T1</strain>
    </source>
</reference>
<comment type="similarity">
    <text evidence="1">Belongs to the CpsD/CapB family.</text>
</comment>
<keyword evidence="3 10" id="KW-0808">Transferase</keyword>